<evidence type="ECO:0000256" key="3">
    <source>
        <dbReference type="ARBA" id="ARBA00023315"/>
    </source>
</evidence>
<keyword evidence="5" id="KW-0472">Membrane</keyword>
<evidence type="ECO:0000313" key="6">
    <source>
        <dbReference type="EMBL" id="SUB96682.1"/>
    </source>
</evidence>
<evidence type="ECO:0000256" key="4">
    <source>
        <dbReference type="PIRNR" id="PIRNR000441"/>
    </source>
</evidence>
<dbReference type="Proteomes" id="UP000255283">
    <property type="component" value="Unassembled WGS sequence"/>
</dbReference>
<dbReference type="CDD" id="cd03354">
    <property type="entry name" value="LbH_SAT"/>
    <property type="match status" value="1"/>
</dbReference>
<dbReference type="InterPro" id="IPR011004">
    <property type="entry name" value="Trimer_LpxA-like_sf"/>
</dbReference>
<organism evidence="6 7">
    <name type="scientific">Segatella buccae</name>
    <dbReference type="NCBI Taxonomy" id="28126"/>
    <lineage>
        <taxon>Bacteria</taxon>
        <taxon>Pseudomonadati</taxon>
        <taxon>Bacteroidota</taxon>
        <taxon>Bacteroidia</taxon>
        <taxon>Bacteroidales</taxon>
        <taxon>Prevotellaceae</taxon>
        <taxon>Segatella</taxon>
    </lineage>
</organism>
<keyword evidence="2 4" id="KW-0808">Transferase</keyword>
<evidence type="ECO:0000313" key="7">
    <source>
        <dbReference type="Proteomes" id="UP000255283"/>
    </source>
</evidence>
<dbReference type="InterPro" id="IPR005881">
    <property type="entry name" value="Ser_O-AcTrfase"/>
</dbReference>
<dbReference type="InterPro" id="IPR045304">
    <property type="entry name" value="LbH_SAT"/>
</dbReference>
<feature type="transmembrane region" description="Helical" evidence="5">
    <location>
        <begin position="21"/>
        <end position="40"/>
    </location>
</feature>
<dbReference type="AlphaFoldDB" id="A0AAQ1UNE8"/>
<keyword evidence="5" id="KW-0812">Transmembrane</keyword>
<proteinExistence type="inferred from homology"/>
<evidence type="ECO:0000256" key="2">
    <source>
        <dbReference type="ARBA" id="ARBA00022679"/>
    </source>
</evidence>
<dbReference type="PANTHER" id="PTHR42811">
    <property type="entry name" value="SERINE ACETYLTRANSFERASE"/>
    <property type="match status" value="1"/>
</dbReference>
<sequence>MKFRDCFKLIKEDSRRLGKNPYLIFFTWFTSYSSMITFWLRIGSWLQTKKNPVAKFNCHICKIIYRFCELTTGIQVPIGTKIKGGVRFFHYNCIIIAWEAIIGENCSIHQGVSIGRSFAGNKAGVPTLEDHVVVFPGAKIIGNVHIGSHAVIGANAVVIQDVPSYTVVAGVPAKIISQDSKKCFDEKWRRSFDF</sequence>
<keyword evidence="5" id="KW-1133">Transmembrane helix</keyword>
<keyword evidence="3 4" id="KW-0012">Acyltransferase</keyword>
<accession>A0AAQ1UNE8</accession>
<evidence type="ECO:0000256" key="1">
    <source>
        <dbReference type="ARBA" id="ARBA00007274"/>
    </source>
</evidence>
<dbReference type="EC" id="2.3.1.30" evidence="4"/>
<evidence type="ECO:0000256" key="5">
    <source>
        <dbReference type="SAM" id="Phobius"/>
    </source>
</evidence>
<reference evidence="6 7" key="1">
    <citation type="submission" date="2018-06" db="EMBL/GenBank/DDBJ databases">
        <authorList>
            <consortium name="Pathogen Informatics"/>
            <person name="Doyle S."/>
        </authorList>
    </citation>
    <scope>NUCLEOTIDE SEQUENCE [LARGE SCALE GENOMIC DNA]</scope>
    <source>
        <strain evidence="6 7">NCTC13063</strain>
    </source>
</reference>
<dbReference type="InterPro" id="IPR001451">
    <property type="entry name" value="Hexapep"/>
</dbReference>
<dbReference type="Gene3D" id="2.160.10.10">
    <property type="entry name" value="Hexapeptide repeat proteins"/>
    <property type="match status" value="1"/>
</dbReference>
<dbReference type="SUPFAM" id="SSF51161">
    <property type="entry name" value="Trimeric LpxA-like enzymes"/>
    <property type="match status" value="1"/>
</dbReference>
<comment type="caution">
    <text evidence="6">The sequence shown here is derived from an EMBL/GenBank/DDBJ whole genome shotgun (WGS) entry which is preliminary data.</text>
</comment>
<name>A0AAQ1UNE8_9BACT</name>
<gene>
    <name evidence="6" type="primary">cysE_2</name>
    <name evidence="6" type="ORF">NCTC13063_02453</name>
</gene>
<dbReference type="GO" id="GO:0006535">
    <property type="term" value="P:cysteine biosynthetic process from serine"/>
    <property type="evidence" value="ECO:0007669"/>
    <property type="project" value="InterPro"/>
</dbReference>
<dbReference type="EMBL" id="UGTJ01000002">
    <property type="protein sequence ID" value="SUB96682.1"/>
    <property type="molecule type" value="Genomic_DNA"/>
</dbReference>
<dbReference type="Pfam" id="PF00132">
    <property type="entry name" value="Hexapep"/>
    <property type="match status" value="1"/>
</dbReference>
<comment type="catalytic activity">
    <reaction evidence="4">
        <text>L-serine + acetyl-CoA = O-acetyl-L-serine + CoA</text>
        <dbReference type="Rhea" id="RHEA:24560"/>
        <dbReference type="ChEBI" id="CHEBI:33384"/>
        <dbReference type="ChEBI" id="CHEBI:57287"/>
        <dbReference type="ChEBI" id="CHEBI:57288"/>
        <dbReference type="ChEBI" id="CHEBI:58340"/>
        <dbReference type="EC" id="2.3.1.30"/>
    </reaction>
</comment>
<dbReference type="PIRSF" id="PIRSF000441">
    <property type="entry name" value="CysE"/>
    <property type="match status" value="1"/>
</dbReference>
<comment type="similarity">
    <text evidence="1 4">Belongs to the transferase hexapeptide repeat family.</text>
</comment>
<protein>
    <recommendedName>
        <fullName evidence="4">Serine acetyltransferase</fullName>
        <ecNumber evidence="4">2.3.1.30</ecNumber>
    </recommendedName>
</protein>
<dbReference type="GO" id="GO:0009001">
    <property type="term" value="F:serine O-acetyltransferase activity"/>
    <property type="evidence" value="ECO:0007669"/>
    <property type="project" value="UniProtKB-EC"/>
</dbReference>
<dbReference type="GO" id="GO:0005737">
    <property type="term" value="C:cytoplasm"/>
    <property type="evidence" value="ECO:0007669"/>
    <property type="project" value="InterPro"/>
</dbReference>
<dbReference type="RefSeq" id="WP_244912438.1">
    <property type="nucleotide sequence ID" value="NZ_DBFWLE010000019.1"/>
</dbReference>